<evidence type="ECO:0000256" key="2">
    <source>
        <dbReference type="ARBA" id="ARBA00022481"/>
    </source>
</evidence>
<evidence type="ECO:0000313" key="12">
    <source>
        <dbReference type="Proteomes" id="UP000027341"/>
    </source>
</evidence>
<dbReference type="FunFam" id="1.10.287.950:FF:000001">
    <property type="entry name" value="Methyl-accepting chemotaxis sensory transducer"/>
    <property type="match status" value="1"/>
</dbReference>
<evidence type="ECO:0000259" key="10">
    <source>
        <dbReference type="PROSITE" id="PS51753"/>
    </source>
</evidence>
<keyword evidence="7" id="KW-0812">Transmembrane</keyword>
<evidence type="ECO:0000259" key="8">
    <source>
        <dbReference type="PROSITE" id="PS50111"/>
    </source>
</evidence>
<dbReference type="PROSITE" id="PS50885">
    <property type="entry name" value="HAMP"/>
    <property type="match status" value="3"/>
</dbReference>
<feature type="transmembrane region" description="Helical" evidence="7">
    <location>
        <begin position="294"/>
        <end position="313"/>
    </location>
</feature>
<sequence>MLKTIKAKLIASFSLLTILIVGLSIFSVSEIDESAGGFSEYRKISEHSVLAARIQAHVLDMRLAVKDYLDQNNSSKIAAFEDAFQKASSLLTNTHQRIHNPERLESIKAIDIDLDQYKQGFEKVKGDSTQKNTLNETIESQGEQMTHTMKSLLLSVEKMHHDQATFIATSAMHHLLMMRLNEAKYLKSRQQKDVDASLSYLKAFDGDMASLKSYLNETDLQDASSLAAESESYADHINQLIALTKEIDDLSQNKLDKLGEHIAEMAEKVKVSIRDEQGQIGSHITTLNQEIIEFSIVVSLIIALIALLIGIFIPRSVSRGLHSIESRLAEITKTGDFSIRADDSRQDEIGEMAHSVNDMLANTQTAISEANHVVQAIAKGNFAQRVQADFKGDLAVLKEGVNASAESVAFTMSELKKVMEGLYDGDFSVRMDNRVEAAFREMVDKSMNAMNAVISDISRVMAAMNEGQFDHQVEVEARGELLQMKQAINDSMKRLKQAMDIIAKVVLAQSEGDLTQNCQGDFRGDLKTLSNAMNQSVAKLSGIVGQAVQAAGIVSTAASEVSQGATDLSQRVQEQAAALEETSATMDEMNSAVQANTENAQEAAKLAHDVQEKSSHGTEVMHQTIGAMQMIQESSHKIADIVTLIDGIAFQTNLLALNAAVEAARAGEHGRGFAVVAGEVRSLAQKSAEAAKDIKKLIEESVDRINQGTDLASQSGEVLSVINESIDSVTKMVEQIAKASEEQANGVSQVHQAISQIDQVTQQNAALVEETTAAAESMSDQAEVLTKDMSYFKTGKAIKASSSTVKQVSASVAEPVKPAKTATLAAPAKTSVPVLPSKPAKSADDEWDDF</sequence>
<evidence type="ECO:0000313" key="11">
    <source>
        <dbReference type="EMBL" id="KDN95917.1"/>
    </source>
</evidence>
<dbReference type="SMART" id="SM00283">
    <property type="entry name" value="MA"/>
    <property type="match status" value="1"/>
</dbReference>
<feature type="compositionally biased region" description="Low complexity" evidence="6">
    <location>
        <begin position="816"/>
        <end position="830"/>
    </location>
</feature>
<organism evidence="11 12">
    <name type="scientific">Hydrogenovibrio marinus</name>
    <dbReference type="NCBI Taxonomy" id="28885"/>
    <lineage>
        <taxon>Bacteria</taxon>
        <taxon>Pseudomonadati</taxon>
        <taxon>Pseudomonadota</taxon>
        <taxon>Gammaproteobacteria</taxon>
        <taxon>Thiotrichales</taxon>
        <taxon>Piscirickettsiaceae</taxon>
        <taxon>Hydrogenovibrio</taxon>
    </lineage>
</organism>
<dbReference type="GO" id="GO:0004888">
    <property type="term" value="F:transmembrane signaling receptor activity"/>
    <property type="evidence" value="ECO:0007669"/>
    <property type="project" value="InterPro"/>
</dbReference>
<dbReference type="Gene3D" id="1.10.287.950">
    <property type="entry name" value="Methyl-accepting chemotaxis protein"/>
    <property type="match status" value="1"/>
</dbReference>
<dbReference type="CDD" id="cd06225">
    <property type="entry name" value="HAMP"/>
    <property type="match status" value="2"/>
</dbReference>
<dbReference type="CDD" id="cd11386">
    <property type="entry name" value="MCP_signal"/>
    <property type="match status" value="1"/>
</dbReference>
<evidence type="ECO:0000256" key="4">
    <source>
        <dbReference type="ARBA" id="ARBA00029447"/>
    </source>
</evidence>
<dbReference type="PROSITE" id="PS50111">
    <property type="entry name" value="CHEMOTAXIS_TRANSDUC_2"/>
    <property type="match status" value="1"/>
</dbReference>
<comment type="similarity">
    <text evidence="4">Belongs to the methyl-accepting chemotaxis (MCP) protein family.</text>
</comment>
<evidence type="ECO:0008006" key="13">
    <source>
        <dbReference type="Google" id="ProtNLM"/>
    </source>
</evidence>
<dbReference type="SUPFAM" id="SSF158472">
    <property type="entry name" value="HAMP domain-like"/>
    <property type="match status" value="1"/>
</dbReference>
<dbReference type="InterPro" id="IPR051310">
    <property type="entry name" value="MCP_chemotaxis"/>
</dbReference>
<keyword evidence="12" id="KW-1185">Reference proteome</keyword>
<keyword evidence="7" id="KW-0472">Membrane</keyword>
<feature type="region of interest" description="Disordered" evidence="6">
    <location>
        <begin position="816"/>
        <end position="850"/>
    </location>
</feature>
<dbReference type="InterPro" id="IPR003660">
    <property type="entry name" value="HAMP_dom"/>
</dbReference>
<dbReference type="PRINTS" id="PR00260">
    <property type="entry name" value="CHEMTRNSDUCR"/>
</dbReference>
<dbReference type="PANTHER" id="PTHR43531">
    <property type="entry name" value="PROTEIN ICFG"/>
    <property type="match status" value="1"/>
</dbReference>
<feature type="domain" description="HAMP" evidence="9">
    <location>
        <begin position="369"/>
        <end position="413"/>
    </location>
</feature>
<feature type="domain" description="HAMP" evidence="9">
    <location>
        <begin position="448"/>
        <end position="500"/>
    </location>
</feature>
<keyword evidence="7" id="KW-1133">Transmembrane helix</keyword>
<dbReference type="AlphaFoldDB" id="A0A066ZQX3"/>
<dbReference type="GO" id="GO:0007165">
    <property type="term" value="P:signal transduction"/>
    <property type="evidence" value="ECO:0007669"/>
    <property type="project" value="UniProtKB-KW"/>
</dbReference>
<dbReference type="PANTHER" id="PTHR43531:SF14">
    <property type="entry name" value="METHYL-ACCEPTING CHEMOTAXIS PROTEIN I-RELATED"/>
    <property type="match status" value="1"/>
</dbReference>
<dbReference type="RefSeq" id="WP_051623048.1">
    <property type="nucleotide sequence ID" value="NZ_AP020335.1"/>
</dbReference>
<dbReference type="Pfam" id="PF16591">
    <property type="entry name" value="HBM"/>
    <property type="match status" value="1"/>
</dbReference>
<comment type="caution">
    <text evidence="11">The sequence shown here is derived from an EMBL/GenBank/DDBJ whole genome shotgun (WGS) entry which is preliminary data.</text>
</comment>
<dbReference type="SUPFAM" id="SSF58104">
    <property type="entry name" value="Methyl-accepting chemotaxis protein (MCP) signaling domain"/>
    <property type="match status" value="1"/>
</dbReference>
<dbReference type="GO" id="GO:0005886">
    <property type="term" value="C:plasma membrane"/>
    <property type="evidence" value="ECO:0007669"/>
    <property type="project" value="TreeGrafter"/>
</dbReference>
<gene>
    <name evidence="11" type="ORF">EI16_06410</name>
</gene>
<name>A0A066ZQX3_HYDMR</name>
<protein>
    <recommendedName>
        <fullName evidence="13">Chemotaxis protein</fullName>
    </recommendedName>
</protein>
<dbReference type="SMART" id="SM00304">
    <property type="entry name" value="HAMP"/>
    <property type="match status" value="4"/>
</dbReference>
<keyword evidence="2" id="KW-0488">Methylation</keyword>
<dbReference type="EMBL" id="JMIU01000001">
    <property type="protein sequence ID" value="KDN95917.1"/>
    <property type="molecule type" value="Genomic_DNA"/>
</dbReference>
<accession>A0A066ZQX3</accession>
<dbReference type="InterPro" id="IPR004090">
    <property type="entry name" value="Chemotax_Me-accpt_rcpt"/>
</dbReference>
<evidence type="ECO:0000256" key="1">
    <source>
        <dbReference type="ARBA" id="ARBA00004370"/>
    </source>
</evidence>
<evidence type="ECO:0000256" key="3">
    <source>
        <dbReference type="ARBA" id="ARBA00023224"/>
    </source>
</evidence>
<dbReference type="PROSITE" id="PS51753">
    <property type="entry name" value="HBM"/>
    <property type="match status" value="1"/>
</dbReference>
<dbReference type="InterPro" id="IPR004089">
    <property type="entry name" value="MCPsignal_dom"/>
</dbReference>
<evidence type="ECO:0000259" key="9">
    <source>
        <dbReference type="PROSITE" id="PS50885"/>
    </source>
</evidence>
<reference evidence="11 12" key="1">
    <citation type="submission" date="2014-04" db="EMBL/GenBank/DDBJ databases">
        <title>Draft genome sequence of Hydrogenovibrio marinus MH-110, a model organism for aerobic H2 metabolism.</title>
        <authorList>
            <person name="Cha H.J."/>
            <person name="Jo B.H."/>
            <person name="Hwang B.H."/>
        </authorList>
    </citation>
    <scope>NUCLEOTIDE SEQUENCE [LARGE SCALE GENOMIC DNA]</scope>
    <source>
        <strain evidence="11 12">MH-110</strain>
    </source>
</reference>
<evidence type="ECO:0000256" key="6">
    <source>
        <dbReference type="SAM" id="MobiDB-lite"/>
    </source>
</evidence>
<comment type="subcellular location">
    <subcellularLocation>
        <location evidence="1">Membrane</location>
    </subcellularLocation>
</comment>
<proteinExistence type="inferred from homology"/>
<feature type="domain" description="Methyl-accepting transducer" evidence="8">
    <location>
        <begin position="550"/>
        <end position="779"/>
    </location>
</feature>
<dbReference type="Pfam" id="PF00672">
    <property type="entry name" value="HAMP"/>
    <property type="match status" value="2"/>
</dbReference>
<feature type="domain" description="HBM" evidence="10">
    <location>
        <begin position="43"/>
        <end position="281"/>
    </location>
</feature>
<dbReference type="SMART" id="SM01358">
    <property type="entry name" value="HBM"/>
    <property type="match status" value="1"/>
</dbReference>
<dbReference type="GO" id="GO:0006935">
    <property type="term" value="P:chemotaxis"/>
    <property type="evidence" value="ECO:0007669"/>
    <property type="project" value="InterPro"/>
</dbReference>
<evidence type="ECO:0000256" key="5">
    <source>
        <dbReference type="PROSITE-ProRule" id="PRU00284"/>
    </source>
</evidence>
<dbReference type="Pfam" id="PF00015">
    <property type="entry name" value="MCPsignal"/>
    <property type="match status" value="1"/>
</dbReference>
<dbReference type="STRING" id="28885.EI16_06410"/>
<dbReference type="Proteomes" id="UP000027341">
    <property type="component" value="Unassembled WGS sequence"/>
</dbReference>
<feature type="domain" description="HAMP" evidence="9">
    <location>
        <begin position="315"/>
        <end position="368"/>
    </location>
</feature>
<evidence type="ECO:0000256" key="7">
    <source>
        <dbReference type="SAM" id="Phobius"/>
    </source>
</evidence>
<dbReference type="Gene3D" id="1.20.120.1530">
    <property type="match status" value="1"/>
</dbReference>
<dbReference type="InterPro" id="IPR032255">
    <property type="entry name" value="HBM"/>
</dbReference>
<keyword evidence="3 5" id="KW-0807">Transducer</keyword>